<evidence type="ECO:0000313" key="3">
    <source>
        <dbReference type="Proteomes" id="UP000462435"/>
    </source>
</evidence>
<evidence type="ECO:0000313" key="2">
    <source>
        <dbReference type="EMBL" id="KAF1045472.1"/>
    </source>
</evidence>
<evidence type="ECO:0000256" key="1">
    <source>
        <dbReference type="SAM" id="Phobius"/>
    </source>
</evidence>
<accession>A0A7V8JV20</accession>
<proteinExistence type="predicted"/>
<dbReference type="Proteomes" id="UP000462435">
    <property type="component" value="Unassembled WGS sequence"/>
</dbReference>
<name>A0A7V8JV20_9BURK</name>
<sequence>MFTPFLMAVILLTLIAIGFSAVGIYFFAEAKWNKHPLARCTQRRAASFAAAY</sequence>
<protein>
    <submittedName>
        <fullName evidence="2">Uncharacterized protein</fullName>
    </submittedName>
</protein>
<dbReference type="EMBL" id="WNDX01000030">
    <property type="protein sequence ID" value="KAF1045472.1"/>
    <property type="molecule type" value="Genomic_DNA"/>
</dbReference>
<gene>
    <name evidence="2" type="ORF">GAK35_01343</name>
</gene>
<organism evidence="2 3">
    <name type="scientific">Herbaspirillum frisingense</name>
    <dbReference type="NCBI Taxonomy" id="92645"/>
    <lineage>
        <taxon>Bacteria</taxon>
        <taxon>Pseudomonadati</taxon>
        <taxon>Pseudomonadota</taxon>
        <taxon>Betaproteobacteria</taxon>
        <taxon>Burkholderiales</taxon>
        <taxon>Oxalobacteraceae</taxon>
        <taxon>Herbaspirillum</taxon>
    </lineage>
</organism>
<dbReference type="AlphaFoldDB" id="A0A7V8JV20"/>
<reference evidence="3" key="1">
    <citation type="journal article" date="2020" name="MBio">
        <title>Horizontal gene transfer to a defensive symbiont with a reduced genome amongst a multipartite beetle microbiome.</title>
        <authorList>
            <person name="Waterworth S.C."/>
            <person name="Florez L.V."/>
            <person name="Rees E.R."/>
            <person name="Hertweck C."/>
            <person name="Kaltenpoth M."/>
            <person name="Kwan J.C."/>
        </authorList>
    </citation>
    <scope>NUCLEOTIDE SEQUENCE [LARGE SCALE GENOMIC DNA]</scope>
</reference>
<keyword evidence="1" id="KW-1133">Transmembrane helix</keyword>
<feature type="transmembrane region" description="Helical" evidence="1">
    <location>
        <begin position="6"/>
        <end position="28"/>
    </location>
</feature>
<keyword evidence="1" id="KW-0812">Transmembrane</keyword>
<comment type="caution">
    <text evidence="2">The sequence shown here is derived from an EMBL/GenBank/DDBJ whole genome shotgun (WGS) entry which is preliminary data.</text>
</comment>
<keyword evidence="1" id="KW-0472">Membrane</keyword>